<keyword evidence="2" id="KW-1185">Reference proteome</keyword>
<dbReference type="STRING" id="121845.A0A3Q0IUW9"/>
<evidence type="ECO:0000313" key="3">
    <source>
        <dbReference type="RefSeq" id="XP_026680071.1"/>
    </source>
</evidence>
<dbReference type="GO" id="GO:0005615">
    <property type="term" value="C:extracellular space"/>
    <property type="evidence" value="ECO:0007669"/>
    <property type="project" value="TreeGrafter"/>
</dbReference>
<dbReference type="RefSeq" id="XP_026680071.1">
    <property type="nucleotide sequence ID" value="XM_026824270.1"/>
</dbReference>
<feature type="compositionally biased region" description="Polar residues" evidence="1">
    <location>
        <begin position="115"/>
        <end position="156"/>
    </location>
</feature>
<feature type="region of interest" description="Disordered" evidence="1">
    <location>
        <begin position="1"/>
        <end position="23"/>
    </location>
</feature>
<dbReference type="InterPro" id="IPR017853">
    <property type="entry name" value="GH"/>
</dbReference>
<dbReference type="KEGG" id="dci:103510138"/>
<feature type="region of interest" description="Disordered" evidence="1">
    <location>
        <begin position="99"/>
        <end position="169"/>
    </location>
</feature>
<dbReference type="PANTHER" id="PTHR46145:SF4">
    <property type="entry name" value="HEPARANASE"/>
    <property type="match status" value="1"/>
</dbReference>
<gene>
    <name evidence="3" type="primary">LOC103510138</name>
</gene>
<dbReference type="PaxDb" id="121845-A0A3Q0IUW9"/>
<dbReference type="PANTHER" id="PTHR46145">
    <property type="entry name" value="HEPARANASE"/>
    <property type="match status" value="1"/>
</dbReference>
<dbReference type="GeneID" id="103510138"/>
<dbReference type="AlphaFoldDB" id="A0A3Q0IUW9"/>
<dbReference type="Gene3D" id="3.20.20.80">
    <property type="entry name" value="Glycosidases"/>
    <property type="match status" value="2"/>
</dbReference>
<evidence type="ECO:0000313" key="2">
    <source>
        <dbReference type="Proteomes" id="UP000079169"/>
    </source>
</evidence>
<dbReference type="GO" id="GO:0031012">
    <property type="term" value="C:extracellular matrix"/>
    <property type="evidence" value="ECO:0007669"/>
    <property type="project" value="TreeGrafter"/>
</dbReference>
<protein>
    <submittedName>
        <fullName evidence="3">Uncharacterized protein LOC103510138</fullName>
    </submittedName>
</protein>
<dbReference type="SUPFAM" id="SSF51445">
    <property type="entry name" value="(Trans)glycosidases"/>
    <property type="match status" value="2"/>
</dbReference>
<evidence type="ECO:0000256" key="1">
    <source>
        <dbReference type="SAM" id="MobiDB-lite"/>
    </source>
</evidence>
<reference evidence="3" key="1">
    <citation type="submission" date="2025-08" db="UniProtKB">
        <authorList>
            <consortium name="RefSeq"/>
        </authorList>
    </citation>
    <scope>IDENTIFICATION</scope>
</reference>
<name>A0A3Q0IUW9_DIACI</name>
<feature type="region of interest" description="Disordered" evidence="1">
    <location>
        <begin position="324"/>
        <end position="460"/>
    </location>
</feature>
<dbReference type="Proteomes" id="UP000079169">
    <property type="component" value="Unplaced"/>
</dbReference>
<organism evidence="2 3">
    <name type="scientific">Diaphorina citri</name>
    <name type="common">Asian citrus psyllid</name>
    <dbReference type="NCBI Taxonomy" id="121845"/>
    <lineage>
        <taxon>Eukaryota</taxon>
        <taxon>Metazoa</taxon>
        <taxon>Ecdysozoa</taxon>
        <taxon>Arthropoda</taxon>
        <taxon>Hexapoda</taxon>
        <taxon>Insecta</taxon>
        <taxon>Pterygota</taxon>
        <taxon>Neoptera</taxon>
        <taxon>Paraneoptera</taxon>
        <taxon>Hemiptera</taxon>
        <taxon>Sternorrhyncha</taxon>
        <taxon>Psylloidea</taxon>
        <taxon>Psyllidae</taxon>
        <taxon>Diaphorininae</taxon>
        <taxon>Diaphorina</taxon>
    </lineage>
</organism>
<sequence length="722" mass="81013">MEGAVRDQGSLENCSPSGRPDRDPTLIALTKHLSPAYLRIGGTASDRLLFSLNNTPPAGVDAHKNTSYFTGDDWLTLHKFVQQTNTRLLFDLNALFRKPKSTSTKPDSTRRKSTKPTSNENKQNSNEQDISKQTANEQKSTKPNFKEQNPTVQISKPKTIGENQHDLKEPNQEVHKTGNKVANLGFTNLGFGNVEDSNEDIWDSSNAEMLLTFCEQQGLSNDWQLGNEPNIYQSKFNRTVSPAQLARDFQRLKFLLALTSFHRNSLLIGPDVSRPSPKLCPGQGHGDLCGPDVSRPLAKMCSRGDRCGRLDNMKADEYLDQFLGGRKVDSQGRPISEGQKPVKDEPRGRPAPRDQPREAPTDSGRPQRPEKGGFCDWLLGRKPEKQPIERDIKPSDRRKSAKELKPVKEEPGVYITPSGRKVDSRGRPIPEGLKPVQDEPGVSKTPSGRRVDGRGSAPPRQVKKFSLGKTNYLNPHFSHSRYYLNRSDNISAYLNPDTFDLLTYQITRMKNITAKHYENHVELPPLWLGETGSCVGGGVEGLTDTFAASFLWIDKLGLAARLGVSVVVRQSLEFGNYSLLDWNTLEPNPDWWLSVLYKRLVDPRVLNISVPLSHRTLRLYVQCSPAHNITVFGINSGNYYERLYFNVDCTVYLYSIKSCNGDLTTKEICLNETPLRLNSDSSLPPLTPVKLHLSHEKNIVIPPETIVFMEIFHNTTQVCDPM</sequence>
<proteinExistence type="predicted"/>
<feature type="compositionally biased region" description="Basic and acidic residues" evidence="1">
    <location>
        <begin position="340"/>
        <end position="411"/>
    </location>
</feature>
<accession>A0A3Q0IUW9</accession>